<keyword evidence="5" id="KW-1133">Transmembrane helix</keyword>
<accession>A0AB35U2K2</accession>
<dbReference type="Pfam" id="PF03717">
    <property type="entry name" value="PBP_dimer"/>
    <property type="match status" value="1"/>
</dbReference>
<comment type="caution">
    <text evidence="7">The sequence shown here is derived from an EMBL/GenBank/DDBJ whole genome shotgun (WGS) entry which is preliminary data.</text>
</comment>
<dbReference type="EMBL" id="JALBUR010000005">
    <property type="protein sequence ID" value="MDX8419154.1"/>
    <property type="molecule type" value="Genomic_DNA"/>
</dbReference>
<comment type="subcellular location">
    <subcellularLocation>
        <location evidence="1">Membrane</location>
    </subcellularLocation>
</comment>
<keyword evidence="8" id="KW-1185">Reference proteome</keyword>
<sequence>MARRKRNRHNRRIPNTIGHIAAVTSVAFAVLVSDVFLVSVRKVHFRSGTDLSVYSDTSNVVTETVMATRGDIYDKDGVTLAEDNHTYNIVCILDSSRPSTDEDHPAYVKDKEGTAKQLSEILGMDYDKVLGYLSQDGVYQTELGNDGRNLSKDTKDAIEALNLPGIEFTDSIQRVYPMGAFAPYIIGYVTQDDDGTYSGKMGFEQILNSYLAGHDGSRTYQTDQYGYVLPGMKESIVSATNGDNVTLTLDADIQQTLEQSFQITKSEFNPDQIWGAVMEADTGRIVAWGQYPEFDPNTLDITEYQNYGSQVAYEPGSTLKTFTWAAAVNEGTYNSDNTAEGYKYCYVSNENNDPVRTYDEASAKAAGYSCVMNYHDESYSNPTLDDGLKYSLNTVAATIQNEYITPEIHLQYLKNFGFFDNVNTDGIPEVSGTLNFTWPADKINLSFGQGSTVTMLQLLQAYSAIMTDGTMKKPYFIDSIRDPYDASKVLYQGETTVAGTPITADTAAKVRSILYKVVNEEGGTGYYYQIPECKVIGKTGTTEVAKNNSYDTDYVISSIMLGLPADNPKYIIYYAFAMDFQTIGTKTEAVTNLERKVAQVYGLSDNSDSSDTTQESTSAAVASSDQIVTSSMPSLINHSLDYADNALSSLGVDTIVLGSGDTVIDQYPSAASSVDTGQRVFLLTDTQSFTMPDLTGWTRKDVAALWAVTGFGFQLSGDGVVTSQSVPAGTTVSKGTEIQVVFG</sequence>
<dbReference type="Gene3D" id="3.30.10.20">
    <property type="match status" value="1"/>
</dbReference>
<reference evidence="7 8" key="1">
    <citation type="submission" date="2022-03" db="EMBL/GenBank/DDBJ databases">
        <title>Novel taxa within the pig intestine.</title>
        <authorList>
            <person name="Wylensek D."/>
            <person name="Bishof K."/>
            <person name="Afrizal A."/>
            <person name="Clavel T."/>
        </authorList>
    </citation>
    <scope>NUCLEOTIDE SEQUENCE [LARGE SCALE GENOMIC DNA]</scope>
    <source>
        <strain evidence="7 8">CLA-KB-P133</strain>
    </source>
</reference>
<dbReference type="Gene3D" id="3.90.1310.10">
    <property type="entry name" value="Penicillin-binding protein 2a (Domain 2)"/>
    <property type="match status" value="1"/>
</dbReference>
<dbReference type="SMART" id="SM00740">
    <property type="entry name" value="PASTA"/>
    <property type="match status" value="2"/>
</dbReference>
<feature type="region of interest" description="Disordered" evidence="4">
    <location>
        <begin position="604"/>
        <end position="624"/>
    </location>
</feature>
<evidence type="ECO:0000256" key="2">
    <source>
        <dbReference type="ARBA" id="ARBA00007171"/>
    </source>
</evidence>
<evidence type="ECO:0000313" key="8">
    <source>
        <dbReference type="Proteomes" id="UP001286174"/>
    </source>
</evidence>
<dbReference type="PANTHER" id="PTHR30627">
    <property type="entry name" value="PEPTIDOGLYCAN D,D-TRANSPEPTIDASE"/>
    <property type="match status" value="1"/>
</dbReference>
<evidence type="ECO:0000256" key="4">
    <source>
        <dbReference type="SAM" id="MobiDB-lite"/>
    </source>
</evidence>
<dbReference type="PROSITE" id="PS51178">
    <property type="entry name" value="PASTA"/>
    <property type="match status" value="2"/>
</dbReference>
<dbReference type="InterPro" id="IPR050515">
    <property type="entry name" value="Beta-lactam/transpept"/>
</dbReference>
<dbReference type="Proteomes" id="UP001286174">
    <property type="component" value="Unassembled WGS sequence"/>
</dbReference>
<dbReference type="SUPFAM" id="SSF54184">
    <property type="entry name" value="Penicillin-binding protein 2x (pbp-2x), c-terminal domain"/>
    <property type="match status" value="2"/>
</dbReference>
<dbReference type="Pfam" id="PF03793">
    <property type="entry name" value="PASTA"/>
    <property type="match status" value="2"/>
</dbReference>
<organism evidence="7 8">
    <name type="scientific">Grylomicrobium aquisgranensis</name>
    <dbReference type="NCBI Taxonomy" id="2926318"/>
    <lineage>
        <taxon>Bacteria</taxon>
        <taxon>Bacillati</taxon>
        <taxon>Bacillota</taxon>
        <taxon>Erysipelotrichia</taxon>
        <taxon>Erysipelotrichales</taxon>
        <taxon>Erysipelotrichaceae</taxon>
        <taxon>Grylomicrobium</taxon>
    </lineage>
</organism>
<dbReference type="CDD" id="cd06575">
    <property type="entry name" value="PASTA_Pbp2x-like_2"/>
    <property type="match status" value="1"/>
</dbReference>
<dbReference type="PANTHER" id="PTHR30627:SF26">
    <property type="entry name" value="PENICILLIN-BINDING PROTEIN 2B"/>
    <property type="match status" value="1"/>
</dbReference>
<feature type="domain" description="PASTA" evidence="6">
    <location>
        <begin position="626"/>
        <end position="684"/>
    </location>
</feature>
<evidence type="ECO:0000256" key="5">
    <source>
        <dbReference type="SAM" id="Phobius"/>
    </source>
</evidence>
<dbReference type="SUPFAM" id="SSF56519">
    <property type="entry name" value="Penicillin binding protein dimerisation domain"/>
    <property type="match status" value="1"/>
</dbReference>
<dbReference type="InterPro" id="IPR005543">
    <property type="entry name" value="PASTA_dom"/>
</dbReference>
<dbReference type="InterPro" id="IPR012338">
    <property type="entry name" value="Beta-lactam/transpept-like"/>
</dbReference>
<feature type="domain" description="PASTA" evidence="6">
    <location>
        <begin position="685"/>
        <end position="743"/>
    </location>
</feature>
<evidence type="ECO:0000259" key="6">
    <source>
        <dbReference type="PROSITE" id="PS51178"/>
    </source>
</evidence>
<dbReference type="GO" id="GO:0005886">
    <property type="term" value="C:plasma membrane"/>
    <property type="evidence" value="ECO:0007669"/>
    <property type="project" value="TreeGrafter"/>
</dbReference>
<dbReference type="GO" id="GO:0008658">
    <property type="term" value="F:penicillin binding"/>
    <property type="evidence" value="ECO:0007669"/>
    <property type="project" value="InterPro"/>
</dbReference>
<comment type="similarity">
    <text evidence="2">Belongs to the transpeptidase family.</text>
</comment>
<dbReference type="InterPro" id="IPR001460">
    <property type="entry name" value="PCN-bd_Tpept"/>
</dbReference>
<evidence type="ECO:0000256" key="1">
    <source>
        <dbReference type="ARBA" id="ARBA00004370"/>
    </source>
</evidence>
<dbReference type="Pfam" id="PF00905">
    <property type="entry name" value="Transpeptidase"/>
    <property type="match status" value="1"/>
</dbReference>
<evidence type="ECO:0000313" key="7">
    <source>
        <dbReference type="EMBL" id="MDX8419154.1"/>
    </source>
</evidence>
<dbReference type="Gene3D" id="2.20.70.70">
    <property type="match status" value="1"/>
</dbReference>
<dbReference type="GO" id="GO:0071555">
    <property type="term" value="P:cell wall organization"/>
    <property type="evidence" value="ECO:0007669"/>
    <property type="project" value="TreeGrafter"/>
</dbReference>
<name>A0AB35U2K2_9FIRM</name>
<dbReference type="AlphaFoldDB" id="A0AB35U2K2"/>
<dbReference type="Gene3D" id="3.30.70.2110">
    <property type="match status" value="1"/>
</dbReference>
<feature type="transmembrane region" description="Helical" evidence="5">
    <location>
        <begin position="20"/>
        <end position="40"/>
    </location>
</feature>
<keyword evidence="5" id="KW-0812">Transmembrane</keyword>
<dbReference type="SUPFAM" id="SSF56601">
    <property type="entry name" value="beta-lactamase/transpeptidase-like"/>
    <property type="match status" value="1"/>
</dbReference>
<dbReference type="InterPro" id="IPR036138">
    <property type="entry name" value="PBP_dimer_sf"/>
</dbReference>
<dbReference type="CDD" id="cd06576">
    <property type="entry name" value="PASTA_Pbp2x-like_1"/>
    <property type="match status" value="1"/>
</dbReference>
<protein>
    <submittedName>
        <fullName evidence="7">Penicillin-binding protein</fullName>
    </submittedName>
</protein>
<gene>
    <name evidence="7" type="ORF">MOZ60_03490</name>
</gene>
<proteinExistence type="inferred from homology"/>
<keyword evidence="3 5" id="KW-0472">Membrane</keyword>
<dbReference type="InterPro" id="IPR005311">
    <property type="entry name" value="PBP_dimer"/>
</dbReference>
<dbReference type="Gene3D" id="3.40.710.10">
    <property type="entry name" value="DD-peptidase/beta-lactamase superfamily"/>
    <property type="match status" value="1"/>
</dbReference>
<feature type="compositionally biased region" description="Low complexity" evidence="4">
    <location>
        <begin position="604"/>
        <end position="618"/>
    </location>
</feature>
<dbReference type="RefSeq" id="WP_370595658.1">
    <property type="nucleotide sequence ID" value="NZ_JALBUR010000005.1"/>
</dbReference>
<evidence type="ECO:0000256" key="3">
    <source>
        <dbReference type="ARBA" id="ARBA00023136"/>
    </source>
</evidence>